<dbReference type="FunFam" id="2.30.30.490:FF:000017">
    <property type="entry name" value="Bromo-adjacent homology (BAH) domain-containing protein"/>
    <property type="match status" value="1"/>
</dbReference>
<dbReference type="OrthoDB" id="1896853at2759"/>
<feature type="region of interest" description="Disordered" evidence="2">
    <location>
        <begin position="302"/>
        <end position="330"/>
    </location>
</feature>
<dbReference type="KEGG" id="atr:18421888"/>
<feature type="domain" description="RRM" evidence="3">
    <location>
        <begin position="367"/>
        <end position="450"/>
    </location>
</feature>
<dbReference type="Gene3D" id="2.30.30.490">
    <property type="match status" value="1"/>
</dbReference>
<feature type="compositionally biased region" description="Polar residues" evidence="2">
    <location>
        <begin position="206"/>
        <end position="223"/>
    </location>
</feature>
<dbReference type="eggNOG" id="ENOG502QSH0">
    <property type="taxonomic scope" value="Eukaryota"/>
</dbReference>
<gene>
    <name evidence="5" type="ORF">AMTR_s00136p00089310</name>
</gene>
<dbReference type="PROSITE" id="PS50102">
    <property type="entry name" value="RRM"/>
    <property type="match status" value="1"/>
</dbReference>
<dbReference type="InterPro" id="IPR043151">
    <property type="entry name" value="BAH_sf"/>
</dbReference>
<reference evidence="6" key="1">
    <citation type="journal article" date="2013" name="Science">
        <title>The Amborella genome and the evolution of flowering plants.</title>
        <authorList>
            <consortium name="Amborella Genome Project"/>
        </authorList>
    </citation>
    <scope>NUCLEOTIDE SEQUENCE [LARGE SCALE GENOMIC DNA]</scope>
</reference>
<dbReference type="HOGENOM" id="CLU_021338_1_0_1"/>
<evidence type="ECO:0008006" key="7">
    <source>
        <dbReference type="Google" id="ProtNLM"/>
    </source>
</evidence>
<proteinExistence type="predicted"/>
<keyword evidence="1" id="KW-0694">RNA-binding</keyword>
<dbReference type="CDD" id="cd00590">
    <property type="entry name" value="RRM_SF"/>
    <property type="match status" value="1"/>
</dbReference>
<dbReference type="EMBL" id="KI397522">
    <property type="protein sequence ID" value="ERM94006.1"/>
    <property type="molecule type" value="Genomic_DNA"/>
</dbReference>
<dbReference type="Gene3D" id="3.30.70.330">
    <property type="match status" value="1"/>
</dbReference>
<dbReference type="GO" id="GO:0003682">
    <property type="term" value="F:chromatin binding"/>
    <property type="evidence" value="ECO:0007669"/>
    <property type="project" value="InterPro"/>
</dbReference>
<evidence type="ECO:0000256" key="2">
    <source>
        <dbReference type="SAM" id="MobiDB-lite"/>
    </source>
</evidence>
<feature type="region of interest" description="Disordered" evidence="2">
    <location>
        <begin position="189"/>
        <end position="252"/>
    </location>
</feature>
<evidence type="ECO:0000256" key="1">
    <source>
        <dbReference type="PROSITE-ProRule" id="PRU00176"/>
    </source>
</evidence>
<dbReference type="OMA" id="KIWQQNQ"/>
<sequence length="532" mass="60624">MSQSGETCKEGNIAFKWGKKRGVGGKQQEVQFYESFSYDGVDYHLYDCVYLYKEREPEPYIGKLIKIWEQRVQKVKKIKVLWFFRAVEILNWLDSDGAMENELFLASGEGPGLANINPLEVLVGKCNVVCTSKDNRNPQPSKEILEMADYIFYRLFDVGSCKISEDIGVKVAGIEAKFIFNREGIQKPNSISEHESHGKEGIGKTNLFSQSMPSASKPDSQFPNVVPEGASQGERTKQLSQVSSEPKSHISPKLEFDKNSVTVIAMEMAEVESNGGKGKVSEVSINEKRKLVKNASELDKRPPKMAKLDGKIDKPKPNVSSAPALDKNNTTDGRYMELMRRPDTDRSKWFRQIPWEEQMLKGHENGTLVLLENLDPSYTSTEIEEIVHTAFQENCRAKVIPLTAISSPHCGRAFVDFKTREAADMVIRRLDEGCLMLPSGRPLVASKGKHLMPRMSTKFFGHLSVEKLKFQNHREEMRKAVSTSHCSQPNTIEYEMAMEWRLLQEKSDCWWKELYKQHSEELKKLRNNLQKK</sequence>
<dbReference type="PANTHER" id="PTHR47073">
    <property type="entry name" value="PROTEIN ANTI-SILENCING 1"/>
    <property type="match status" value="1"/>
</dbReference>
<protein>
    <recommendedName>
        <fullName evidence="7">BAH domain-containing protein</fullName>
    </recommendedName>
</protein>
<dbReference type="InterPro" id="IPR000504">
    <property type="entry name" value="RRM_dom"/>
</dbReference>
<dbReference type="PROSITE" id="PS51038">
    <property type="entry name" value="BAH"/>
    <property type="match status" value="1"/>
</dbReference>
<dbReference type="InterPro" id="IPR035979">
    <property type="entry name" value="RBD_domain_sf"/>
</dbReference>
<dbReference type="InterPro" id="IPR012677">
    <property type="entry name" value="Nucleotide-bd_a/b_plait_sf"/>
</dbReference>
<dbReference type="InterPro" id="IPR001025">
    <property type="entry name" value="BAH_dom"/>
</dbReference>
<feature type="domain" description="BAH" evidence="4">
    <location>
        <begin position="41"/>
        <end position="167"/>
    </location>
</feature>
<keyword evidence="6" id="KW-1185">Reference proteome</keyword>
<dbReference type="PANTHER" id="PTHR47073:SF2">
    <property type="entry name" value="PROTEIN ANTI-SILENCING 1"/>
    <property type="match status" value="1"/>
</dbReference>
<organism evidence="5 6">
    <name type="scientific">Amborella trichopoda</name>
    <dbReference type="NCBI Taxonomy" id="13333"/>
    <lineage>
        <taxon>Eukaryota</taxon>
        <taxon>Viridiplantae</taxon>
        <taxon>Streptophyta</taxon>
        <taxon>Embryophyta</taxon>
        <taxon>Tracheophyta</taxon>
        <taxon>Spermatophyta</taxon>
        <taxon>Magnoliopsida</taxon>
        <taxon>Amborellales</taxon>
        <taxon>Amborellaceae</taxon>
        <taxon>Amborella</taxon>
    </lineage>
</organism>
<dbReference type="Gramene" id="ERM94006">
    <property type="protein sequence ID" value="ERM94006"/>
    <property type="gene ID" value="AMTR_s00136p00089310"/>
</dbReference>
<dbReference type="GO" id="GO:0003723">
    <property type="term" value="F:RNA binding"/>
    <property type="evidence" value="ECO:0000318"/>
    <property type="project" value="GO_Central"/>
</dbReference>
<feature type="compositionally biased region" description="Basic and acidic residues" evidence="2">
    <location>
        <begin position="192"/>
        <end position="202"/>
    </location>
</feature>
<evidence type="ECO:0000259" key="4">
    <source>
        <dbReference type="PROSITE" id="PS51038"/>
    </source>
</evidence>
<evidence type="ECO:0000259" key="3">
    <source>
        <dbReference type="PROSITE" id="PS50102"/>
    </source>
</evidence>
<accession>W1NEX2</accession>
<dbReference type="AlphaFoldDB" id="W1NEX2"/>
<dbReference type="SUPFAM" id="SSF54928">
    <property type="entry name" value="RNA-binding domain, RBD"/>
    <property type="match status" value="1"/>
</dbReference>
<evidence type="ECO:0000313" key="6">
    <source>
        <dbReference type="Proteomes" id="UP000017836"/>
    </source>
</evidence>
<dbReference type="Pfam" id="PF01426">
    <property type="entry name" value="BAH"/>
    <property type="match status" value="1"/>
</dbReference>
<evidence type="ECO:0000313" key="5">
    <source>
        <dbReference type="EMBL" id="ERM94006.1"/>
    </source>
</evidence>
<name>W1NEX2_AMBTC</name>
<dbReference type="STRING" id="13333.W1NEX2"/>
<dbReference type="Proteomes" id="UP000017836">
    <property type="component" value="Unassembled WGS sequence"/>
</dbReference>
<feature type="compositionally biased region" description="Basic and acidic residues" evidence="2">
    <location>
        <begin position="302"/>
        <end position="316"/>
    </location>
</feature>